<keyword evidence="5" id="KW-1185">Reference proteome</keyword>
<feature type="region of interest" description="Disordered" evidence="2">
    <location>
        <begin position="227"/>
        <end position="250"/>
    </location>
</feature>
<feature type="region of interest" description="Disordered" evidence="2">
    <location>
        <begin position="1"/>
        <end position="91"/>
    </location>
</feature>
<evidence type="ECO:0000256" key="2">
    <source>
        <dbReference type="SAM" id="MobiDB-lite"/>
    </source>
</evidence>
<dbReference type="PANTHER" id="PTHR19305:SF9">
    <property type="entry name" value="SYNAPTOSOMAL-ASSOCIATED PROTEIN 29"/>
    <property type="match status" value="1"/>
</dbReference>
<comment type="similarity">
    <text evidence="1">Belongs to the SNAP-25 family.</text>
</comment>
<proteinExistence type="inferred from homology"/>
<accession>A0ABY8ENE1</accession>
<evidence type="ECO:0000313" key="5">
    <source>
        <dbReference type="Proteomes" id="UP000818624"/>
    </source>
</evidence>
<name>A0ABY8ENE1_MALFU</name>
<dbReference type="SUPFAM" id="SSF58038">
    <property type="entry name" value="SNARE fusion complex"/>
    <property type="match status" value="2"/>
</dbReference>
<dbReference type="Proteomes" id="UP000818624">
    <property type="component" value="Chromosome 1"/>
</dbReference>
<feature type="compositionally biased region" description="Basic and acidic residues" evidence="2">
    <location>
        <begin position="230"/>
        <end position="250"/>
    </location>
</feature>
<feature type="compositionally biased region" description="Low complexity" evidence="2">
    <location>
        <begin position="17"/>
        <end position="29"/>
    </location>
</feature>
<feature type="domain" description="T-SNARE coiled-coil homology" evidence="3">
    <location>
        <begin position="304"/>
        <end position="366"/>
    </location>
</feature>
<evidence type="ECO:0000256" key="1">
    <source>
        <dbReference type="ARBA" id="ARBA00009480"/>
    </source>
</evidence>
<organism evidence="4 5">
    <name type="scientific">Malassezia furfur</name>
    <name type="common">Pityriasis versicolor infection agent</name>
    <name type="synonym">Pityrosporum furfur</name>
    <dbReference type="NCBI Taxonomy" id="55194"/>
    <lineage>
        <taxon>Eukaryota</taxon>
        <taxon>Fungi</taxon>
        <taxon>Dikarya</taxon>
        <taxon>Basidiomycota</taxon>
        <taxon>Ustilaginomycotina</taxon>
        <taxon>Malasseziomycetes</taxon>
        <taxon>Malasseziales</taxon>
        <taxon>Malasseziaceae</taxon>
        <taxon>Malassezia</taxon>
    </lineage>
</organism>
<dbReference type="PROSITE" id="PS50192">
    <property type="entry name" value="T_SNARE"/>
    <property type="match status" value="1"/>
</dbReference>
<dbReference type="PANTHER" id="PTHR19305">
    <property type="entry name" value="SYNAPTOSOMAL ASSOCIATED PROTEIN"/>
    <property type="match status" value="1"/>
</dbReference>
<dbReference type="SMART" id="SM00397">
    <property type="entry name" value="t_SNARE"/>
    <property type="match status" value="2"/>
</dbReference>
<reference evidence="4 5" key="1">
    <citation type="journal article" date="2020" name="Elife">
        <title>Loss of centromere function drives karyotype evolution in closely related Malassezia species.</title>
        <authorList>
            <person name="Sankaranarayanan S.R."/>
            <person name="Ianiri G."/>
            <person name="Coelho M.A."/>
            <person name="Reza M.H."/>
            <person name="Thimmappa B.C."/>
            <person name="Ganguly P."/>
            <person name="Vadnala R.N."/>
            <person name="Sun S."/>
            <person name="Siddharthan R."/>
            <person name="Tellgren-Roth C."/>
            <person name="Dawson T.L."/>
            <person name="Heitman J."/>
            <person name="Sanyal K."/>
        </authorList>
    </citation>
    <scope>NUCLEOTIDE SEQUENCE [LARGE SCALE GENOMIC DNA]</scope>
    <source>
        <strain evidence="4">CBS14141</strain>
    </source>
</reference>
<dbReference type="CDD" id="cd15857">
    <property type="entry name" value="SNARE_SEC9C"/>
    <property type="match status" value="1"/>
</dbReference>
<dbReference type="EMBL" id="CP046234">
    <property type="protein sequence ID" value="WFD47056.1"/>
    <property type="molecule type" value="Genomic_DNA"/>
</dbReference>
<gene>
    <name evidence="4" type="primary">SEC9</name>
    <name evidence="4" type="ORF">GLX27_001702</name>
</gene>
<evidence type="ECO:0000259" key="3">
    <source>
        <dbReference type="PROSITE" id="PS50192"/>
    </source>
</evidence>
<sequence length="367" mass="40382">MKGLFKRGPRIPEVNKPSPSDPYSSGPSDAELLAEYGGGASAQRSSRPPPPSDPYGAPARDPYGAASARDPYGASRSSGVTGGQGYAGGSLAYAQPSYNVSQAPAYSGTGGAAPSSYLANDPYAQMQEQQPLDPEEEEIQDLKFQIRATKQESLSSTRNALRLARETEETATNTMIKLGEQSDTIGDTERHLDIAKAHASRAEDNAREIKQLNKSILRPKIIRNKRAKRQAQEEKALQRHVDERTERELTREEVLSSQRRVDDAVNDSGPFNRLRNKFQGTQAELTDPKAQRARYQFEATQSDDELEDELDANLDDISALSARMNLLSKAMGQEVNAQNKRLERVSDKTSALDTRIYAGTQRLANLR</sequence>
<evidence type="ECO:0000313" key="4">
    <source>
        <dbReference type="EMBL" id="WFD47056.1"/>
    </source>
</evidence>
<protein>
    <submittedName>
        <fullName evidence="4">Protein transport protein S9 plasma membrane t-SNARE</fullName>
    </submittedName>
</protein>
<dbReference type="InterPro" id="IPR000727">
    <property type="entry name" value="T_SNARE_dom"/>
</dbReference>
<dbReference type="Gene3D" id="1.20.5.110">
    <property type="match status" value="2"/>
</dbReference>
<dbReference type="CDD" id="cd15886">
    <property type="entry name" value="SNARE_SEC9N"/>
    <property type="match status" value="1"/>
</dbReference>